<name>A0A0C2SK41_AMAMK</name>
<dbReference type="Proteomes" id="UP000054549">
    <property type="component" value="Unassembled WGS sequence"/>
</dbReference>
<evidence type="ECO:0000313" key="8">
    <source>
        <dbReference type="Proteomes" id="UP000054549"/>
    </source>
</evidence>
<evidence type="ECO:0000313" key="7">
    <source>
        <dbReference type="EMBL" id="KIL63555.1"/>
    </source>
</evidence>
<dbReference type="SUPFAM" id="SSF53098">
    <property type="entry name" value="Ribonuclease H-like"/>
    <property type="match status" value="1"/>
</dbReference>
<keyword evidence="2" id="KW-0479">Metal-binding</keyword>
<dbReference type="InterPro" id="IPR012337">
    <property type="entry name" value="RNaseH-like_sf"/>
</dbReference>
<accession>A0A0C2SK41</accession>
<protein>
    <submittedName>
        <fullName evidence="7">Uncharacterized protein</fullName>
    </submittedName>
</protein>
<dbReference type="OrthoDB" id="3252425at2759"/>
<dbReference type="PANTHER" id="PTHR46481">
    <property type="entry name" value="ZINC FINGER BED DOMAIN-CONTAINING PROTEIN 4"/>
    <property type="match status" value="1"/>
</dbReference>
<evidence type="ECO:0000256" key="6">
    <source>
        <dbReference type="SAM" id="MobiDB-lite"/>
    </source>
</evidence>
<reference evidence="7 8" key="1">
    <citation type="submission" date="2014-04" db="EMBL/GenBank/DDBJ databases">
        <title>Evolutionary Origins and Diversification of the Mycorrhizal Mutualists.</title>
        <authorList>
            <consortium name="DOE Joint Genome Institute"/>
            <consortium name="Mycorrhizal Genomics Consortium"/>
            <person name="Kohler A."/>
            <person name="Kuo A."/>
            <person name="Nagy L.G."/>
            <person name="Floudas D."/>
            <person name="Copeland A."/>
            <person name="Barry K.W."/>
            <person name="Cichocki N."/>
            <person name="Veneault-Fourrey C."/>
            <person name="LaButti K."/>
            <person name="Lindquist E.A."/>
            <person name="Lipzen A."/>
            <person name="Lundell T."/>
            <person name="Morin E."/>
            <person name="Murat C."/>
            <person name="Riley R."/>
            <person name="Ohm R."/>
            <person name="Sun H."/>
            <person name="Tunlid A."/>
            <person name="Henrissat B."/>
            <person name="Grigoriev I.V."/>
            <person name="Hibbett D.S."/>
            <person name="Martin F."/>
        </authorList>
    </citation>
    <scope>NUCLEOTIDE SEQUENCE [LARGE SCALE GENOMIC DNA]</scope>
    <source>
        <strain evidence="7 8">Koide BX008</strain>
    </source>
</reference>
<evidence type="ECO:0000256" key="5">
    <source>
        <dbReference type="ARBA" id="ARBA00023242"/>
    </source>
</evidence>
<comment type="subcellular location">
    <subcellularLocation>
        <location evidence="1">Nucleus</location>
    </subcellularLocation>
</comment>
<keyword evidence="8" id="KW-1185">Reference proteome</keyword>
<dbReference type="InParanoid" id="A0A0C2SK41"/>
<organism evidence="7 8">
    <name type="scientific">Amanita muscaria (strain Koide BX008)</name>
    <dbReference type="NCBI Taxonomy" id="946122"/>
    <lineage>
        <taxon>Eukaryota</taxon>
        <taxon>Fungi</taxon>
        <taxon>Dikarya</taxon>
        <taxon>Basidiomycota</taxon>
        <taxon>Agaricomycotina</taxon>
        <taxon>Agaricomycetes</taxon>
        <taxon>Agaricomycetidae</taxon>
        <taxon>Agaricales</taxon>
        <taxon>Pluteineae</taxon>
        <taxon>Amanitaceae</taxon>
        <taxon>Amanita</taxon>
    </lineage>
</organism>
<gene>
    <name evidence="7" type="ORF">M378DRAFT_79529</name>
</gene>
<sequence length="234" mass="26701">MKTYRQILTFNGDNATSNDKQTTFLDKLPNSFNAINRVRCFNHTIQLSAKALLKPFDASPKDNDDLDKHSGNDDEDFEEGHEMVYEDPEDSANDDDNDNEEDSEEAEEVEAEDPLDVLDEQARGQLLEDTVAVRATLNKIRKLSFAIIHSTTIALPVWRKTCTAHKLAVRLIPRDVKTRWNSTYDMAKVALKYRPAIDDITANKSSKLRKYELDDDDWKIIGDLLRVLKVSLLS</sequence>
<dbReference type="PANTHER" id="PTHR46481:SF10">
    <property type="entry name" value="ZINC FINGER BED DOMAIN-CONTAINING PROTEIN 39"/>
    <property type="match status" value="1"/>
</dbReference>
<feature type="compositionally biased region" description="Basic and acidic residues" evidence="6">
    <location>
        <begin position="59"/>
        <end position="72"/>
    </location>
</feature>
<dbReference type="HOGENOM" id="CLU_096306_1_0_1"/>
<feature type="compositionally biased region" description="Acidic residues" evidence="6">
    <location>
        <begin position="73"/>
        <end position="116"/>
    </location>
</feature>
<evidence type="ECO:0000256" key="2">
    <source>
        <dbReference type="ARBA" id="ARBA00022723"/>
    </source>
</evidence>
<dbReference type="GO" id="GO:0005634">
    <property type="term" value="C:nucleus"/>
    <property type="evidence" value="ECO:0007669"/>
    <property type="project" value="UniProtKB-SubCell"/>
</dbReference>
<keyword evidence="5" id="KW-0539">Nucleus</keyword>
<dbReference type="InterPro" id="IPR052035">
    <property type="entry name" value="ZnF_BED_domain_contain"/>
</dbReference>
<feature type="region of interest" description="Disordered" evidence="6">
    <location>
        <begin position="58"/>
        <end position="116"/>
    </location>
</feature>
<dbReference type="EMBL" id="KN818258">
    <property type="protein sequence ID" value="KIL63555.1"/>
    <property type="molecule type" value="Genomic_DNA"/>
</dbReference>
<evidence type="ECO:0000256" key="4">
    <source>
        <dbReference type="ARBA" id="ARBA00022833"/>
    </source>
</evidence>
<dbReference type="GO" id="GO:0008270">
    <property type="term" value="F:zinc ion binding"/>
    <property type="evidence" value="ECO:0007669"/>
    <property type="project" value="UniProtKB-KW"/>
</dbReference>
<proteinExistence type="predicted"/>
<keyword evidence="4" id="KW-0862">Zinc</keyword>
<dbReference type="AlphaFoldDB" id="A0A0C2SK41"/>
<keyword evidence="3" id="KW-0863">Zinc-finger</keyword>
<evidence type="ECO:0000256" key="3">
    <source>
        <dbReference type="ARBA" id="ARBA00022771"/>
    </source>
</evidence>
<evidence type="ECO:0000256" key="1">
    <source>
        <dbReference type="ARBA" id="ARBA00004123"/>
    </source>
</evidence>